<dbReference type="SUPFAM" id="SSF51445">
    <property type="entry name" value="(Trans)glycosidases"/>
    <property type="match status" value="1"/>
</dbReference>
<name>A0A9W9GCB9_9EURO</name>
<keyword evidence="4" id="KW-1185">Reference proteome</keyword>
<dbReference type="OrthoDB" id="5959761at2759"/>
<protein>
    <recommendedName>
        <fullName evidence="2">Asl1-like glycosyl hydrolase catalytic domain-containing protein</fullName>
    </recommendedName>
</protein>
<feature type="chain" id="PRO_5040984266" description="Asl1-like glycosyl hydrolase catalytic domain-containing protein" evidence="1">
    <location>
        <begin position="27"/>
        <end position="277"/>
    </location>
</feature>
<dbReference type="Pfam" id="PF11790">
    <property type="entry name" value="Glyco_hydro_cc"/>
    <property type="match status" value="1"/>
</dbReference>
<comment type="caution">
    <text evidence="3">The sequence shown here is derived from an EMBL/GenBank/DDBJ whole genome shotgun (WGS) entry which is preliminary data.</text>
</comment>
<dbReference type="Proteomes" id="UP001149165">
    <property type="component" value="Unassembled WGS sequence"/>
</dbReference>
<evidence type="ECO:0000256" key="1">
    <source>
        <dbReference type="SAM" id="SignalP"/>
    </source>
</evidence>
<dbReference type="Gene3D" id="3.20.20.80">
    <property type="entry name" value="Glycosidases"/>
    <property type="match status" value="1"/>
</dbReference>
<accession>A0A9W9GCB9</accession>
<keyword evidence="1" id="KW-0732">Signal</keyword>
<reference evidence="3" key="1">
    <citation type="submission" date="2022-11" db="EMBL/GenBank/DDBJ databases">
        <authorList>
            <person name="Petersen C."/>
        </authorList>
    </citation>
    <scope>NUCLEOTIDE SEQUENCE</scope>
    <source>
        <strain evidence="3">IBT 30069</strain>
    </source>
</reference>
<dbReference type="AlphaFoldDB" id="A0A9W9GCB9"/>
<dbReference type="EMBL" id="JAPQKH010000001">
    <property type="protein sequence ID" value="KAJ5115987.1"/>
    <property type="molecule type" value="Genomic_DNA"/>
</dbReference>
<feature type="domain" description="Asl1-like glycosyl hydrolase catalytic" evidence="2">
    <location>
        <begin position="42"/>
        <end position="270"/>
    </location>
</feature>
<dbReference type="InterPro" id="IPR017853">
    <property type="entry name" value="GH"/>
</dbReference>
<gene>
    <name evidence="3" type="ORF">N7456_000335</name>
</gene>
<feature type="signal peptide" evidence="1">
    <location>
        <begin position="1"/>
        <end position="26"/>
    </location>
</feature>
<evidence type="ECO:0000313" key="3">
    <source>
        <dbReference type="EMBL" id="KAJ5115987.1"/>
    </source>
</evidence>
<evidence type="ECO:0000259" key="2">
    <source>
        <dbReference type="Pfam" id="PF11790"/>
    </source>
</evidence>
<dbReference type="InterPro" id="IPR024655">
    <property type="entry name" value="Asl1_glyco_hydro_catalytic"/>
</dbReference>
<reference evidence="3" key="2">
    <citation type="journal article" date="2023" name="IMA Fungus">
        <title>Comparative genomic study of the Penicillium genus elucidates a diverse pangenome and 15 lateral gene transfer events.</title>
        <authorList>
            <person name="Petersen C."/>
            <person name="Sorensen T."/>
            <person name="Nielsen M.R."/>
            <person name="Sondergaard T.E."/>
            <person name="Sorensen J.L."/>
            <person name="Fitzpatrick D.A."/>
            <person name="Frisvad J.C."/>
            <person name="Nielsen K.L."/>
        </authorList>
    </citation>
    <scope>NUCLEOTIDE SEQUENCE</scope>
    <source>
        <strain evidence="3">IBT 30069</strain>
    </source>
</reference>
<sequence>MHLTSPMPLVVPLAIVGLSAIQGAAAKCSDGLVNVVFNTGHGGYTEQRWKQIHSASNWLTFDFGLADKQIPMLHMTNKSIYHAIDIVNGENPPDFMLTFNEPDNEYGSNPREVILQPEEAANLIQPLLKKRGNHTKFIAPVPAFEKLNWLPEFYGNCSCQDAFSAYNVHIYNKTVEQAKDRINDFHKKWNDKPLWITEIAPGQYTGACPSPIPWDHTTKFMQDIYAWGEKNEWIHKIFWNSANEINCTDTNVAASFLIDFKNESTPLLDPFNKLTCS</sequence>
<dbReference type="PANTHER" id="PTHR34154">
    <property type="entry name" value="ALKALI-SENSITIVE LINKAGE PROTEIN 1"/>
    <property type="match status" value="1"/>
</dbReference>
<dbReference type="PANTHER" id="PTHR34154:SF3">
    <property type="entry name" value="ALKALI-SENSITIVE LINKAGE PROTEIN 1"/>
    <property type="match status" value="1"/>
</dbReference>
<evidence type="ECO:0000313" key="4">
    <source>
        <dbReference type="Proteomes" id="UP001149165"/>
    </source>
</evidence>
<organism evidence="3 4">
    <name type="scientific">Penicillium angulare</name>
    <dbReference type="NCBI Taxonomy" id="116970"/>
    <lineage>
        <taxon>Eukaryota</taxon>
        <taxon>Fungi</taxon>
        <taxon>Dikarya</taxon>
        <taxon>Ascomycota</taxon>
        <taxon>Pezizomycotina</taxon>
        <taxon>Eurotiomycetes</taxon>
        <taxon>Eurotiomycetidae</taxon>
        <taxon>Eurotiales</taxon>
        <taxon>Aspergillaceae</taxon>
        <taxon>Penicillium</taxon>
    </lineage>
</organism>
<proteinExistence type="predicted"/>
<dbReference type="InterPro" id="IPR053183">
    <property type="entry name" value="ASL1"/>
</dbReference>